<gene>
    <name evidence="1" type="ORF">DX912_08835</name>
</gene>
<proteinExistence type="predicted"/>
<keyword evidence="2" id="KW-1185">Reference proteome</keyword>
<dbReference type="AlphaFoldDB" id="A0A3D8VDA2"/>
<accession>A0A3D8VDA2</accession>
<reference evidence="1 2" key="1">
    <citation type="submission" date="2018-08" db="EMBL/GenBank/DDBJ databases">
        <title>Lysobacter soli KCTC 22011, whole genome shotgun sequence.</title>
        <authorList>
            <person name="Zhang X."/>
            <person name="Feng G."/>
            <person name="Zhu H."/>
        </authorList>
    </citation>
    <scope>NUCLEOTIDE SEQUENCE [LARGE SCALE GENOMIC DNA]</scope>
    <source>
        <strain evidence="1 2">KCTC 22011</strain>
    </source>
</reference>
<dbReference type="Gene3D" id="2.30.30.400">
    <property type="entry name" value="Rof-like"/>
    <property type="match status" value="1"/>
</dbReference>
<evidence type="ECO:0000313" key="2">
    <source>
        <dbReference type="Proteomes" id="UP000256829"/>
    </source>
</evidence>
<dbReference type="InterPro" id="IPR023534">
    <property type="entry name" value="Rof/RNase_P-like"/>
</dbReference>
<dbReference type="EMBL" id="QTJR01000005">
    <property type="protein sequence ID" value="RDY67373.1"/>
    <property type="molecule type" value="Genomic_DNA"/>
</dbReference>
<comment type="caution">
    <text evidence="1">The sequence shown here is derived from an EMBL/GenBank/DDBJ whole genome shotgun (WGS) entry which is preliminary data.</text>
</comment>
<dbReference type="InterPro" id="IPR038626">
    <property type="entry name" value="Rof-like_sf"/>
</dbReference>
<dbReference type="SUPFAM" id="SSF101744">
    <property type="entry name" value="Rof/RNase P subunit-like"/>
    <property type="match status" value="1"/>
</dbReference>
<protein>
    <recommendedName>
        <fullName evidence="3">Rho-binding antiterminator</fullName>
    </recommendedName>
</protein>
<evidence type="ECO:0008006" key="3">
    <source>
        <dbReference type="Google" id="ProtNLM"/>
    </source>
</evidence>
<organism evidence="1 2">
    <name type="scientific">Lysobacter soli</name>
    <dbReference type="NCBI Taxonomy" id="453783"/>
    <lineage>
        <taxon>Bacteria</taxon>
        <taxon>Pseudomonadati</taxon>
        <taxon>Pseudomonadota</taxon>
        <taxon>Gammaproteobacteria</taxon>
        <taxon>Lysobacterales</taxon>
        <taxon>Lysobacteraceae</taxon>
        <taxon>Lysobacter</taxon>
    </lineage>
</organism>
<name>A0A3D8VDA2_9GAMM</name>
<evidence type="ECO:0000313" key="1">
    <source>
        <dbReference type="EMBL" id="RDY67373.1"/>
    </source>
</evidence>
<dbReference type="Proteomes" id="UP000256829">
    <property type="component" value="Unassembled WGS sequence"/>
</dbReference>
<sequence length="104" mass="11484">MRCAPLAGSSPGQPRGELTMTRTYVPIDCEFHDVLEAAATLRRIVAIDHLDDGGNRRVVDARIADLFARDGAEYMRLDDGSLIRLDRIVSIDDAQRSAFERAPA</sequence>